<keyword evidence="3" id="KW-0472">Membrane</keyword>
<gene>
    <name evidence="5" type="primary">lepB</name>
    <name evidence="5" type="ORF">G3446_00255</name>
</gene>
<accession>A0A6M0JS37</accession>
<dbReference type="GO" id="GO:0006465">
    <property type="term" value="P:signal peptide processing"/>
    <property type="evidence" value="ECO:0007669"/>
    <property type="project" value="InterPro"/>
</dbReference>
<protein>
    <recommendedName>
        <fullName evidence="2 3">Signal peptidase I</fullName>
        <ecNumber evidence="3">3.4.21.89</ecNumber>
    </recommendedName>
</protein>
<evidence type="ECO:0000313" key="5">
    <source>
        <dbReference type="EMBL" id="NEV60340.1"/>
    </source>
</evidence>
<comment type="caution">
    <text evidence="5">The sequence shown here is derived from an EMBL/GenBank/DDBJ whole genome shotgun (WGS) entry which is preliminary data.</text>
</comment>
<dbReference type="Proteomes" id="UP000483379">
    <property type="component" value="Unassembled WGS sequence"/>
</dbReference>
<dbReference type="InterPro" id="IPR036286">
    <property type="entry name" value="LexA/Signal_pep-like_sf"/>
</dbReference>
<sequence>MQRIEPLAQRQRGLFGKRASRLLIRRRSRRFLWLSTVLLLVLVAIAFYGSTRYRLGIDTQARVSLAPHRVFLVDTWQGPEDITQGDLVAFRAQGLAPWFRDGQLLIKHAAGVPGDWVTVDPQHTWINGMRMADGLALAATLKRDPATFLRHERVPVEHFWMLGETADSFDSRYWGFLPQAQVVGKAYALF</sequence>
<keyword evidence="3" id="KW-1133">Transmembrane helix</keyword>
<organism evidence="5 6">
    <name type="scientific">Thiorhodococcus minor</name>
    <dbReference type="NCBI Taxonomy" id="57489"/>
    <lineage>
        <taxon>Bacteria</taxon>
        <taxon>Pseudomonadati</taxon>
        <taxon>Pseudomonadota</taxon>
        <taxon>Gammaproteobacteria</taxon>
        <taxon>Chromatiales</taxon>
        <taxon>Chromatiaceae</taxon>
        <taxon>Thiorhodococcus</taxon>
    </lineage>
</organism>
<comment type="catalytic activity">
    <reaction evidence="3">
        <text>Cleavage of hydrophobic, N-terminal signal or leader sequences from secreted and periplasmic proteins.</text>
        <dbReference type="EC" id="3.4.21.89"/>
    </reaction>
</comment>
<dbReference type="Gene3D" id="2.10.109.10">
    <property type="entry name" value="Umud Fragment, subunit A"/>
    <property type="match status" value="1"/>
</dbReference>
<evidence type="ECO:0000256" key="3">
    <source>
        <dbReference type="RuleBase" id="RU362042"/>
    </source>
</evidence>
<comment type="similarity">
    <text evidence="1 3">Belongs to the peptidase S26 family.</text>
</comment>
<dbReference type="GO" id="GO:0004252">
    <property type="term" value="F:serine-type endopeptidase activity"/>
    <property type="evidence" value="ECO:0007669"/>
    <property type="project" value="InterPro"/>
</dbReference>
<evidence type="ECO:0000259" key="4">
    <source>
        <dbReference type="Pfam" id="PF10502"/>
    </source>
</evidence>
<feature type="domain" description="Peptidase S26" evidence="4">
    <location>
        <begin position="34"/>
        <end position="187"/>
    </location>
</feature>
<dbReference type="CDD" id="cd06530">
    <property type="entry name" value="S26_SPase_I"/>
    <property type="match status" value="1"/>
</dbReference>
<dbReference type="NCBIfam" id="TIGR02227">
    <property type="entry name" value="sigpep_I_bact"/>
    <property type="match status" value="1"/>
</dbReference>
<keyword evidence="3" id="KW-0812">Transmembrane</keyword>
<dbReference type="InterPro" id="IPR000223">
    <property type="entry name" value="Pept_S26A_signal_pept_1"/>
</dbReference>
<evidence type="ECO:0000313" key="6">
    <source>
        <dbReference type="Proteomes" id="UP000483379"/>
    </source>
</evidence>
<comment type="subcellular location">
    <subcellularLocation>
        <location evidence="3">Membrane</location>
        <topology evidence="3">Multi-pass membrane protein</topology>
    </subcellularLocation>
</comment>
<evidence type="ECO:0000256" key="2">
    <source>
        <dbReference type="ARBA" id="ARBA00019232"/>
    </source>
</evidence>
<dbReference type="EMBL" id="JAAIJQ010000001">
    <property type="protein sequence ID" value="NEV60340.1"/>
    <property type="molecule type" value="Genomic_DNA"/>
</dbReference>
<feature type="transmembrane region" description="Helical" evidence="3">
    <location>
        <begin position="31"/>
        <end position="49"/>
    </location>
</feature>
<dbReference type="Pfam" id="PF10502">
    <property type="entry name" value="Peptidase_S26"/>
    <property type="match status" value="1"/>
</dbReference>
<dbReference type="SUPFAM" id="SSF51306">
    <property type="entry name" value="LexA/Signal peptidase"/>
    <property type="match status" value="1"/>
</dbReference>
<dbReference type="GO" id="GO:0016020">
    <property type="term" value="C:membrane"/>
    <property type="evidence" value="ECO:0007669"/>
    <property type="project" value="UniProtKB-SubCell"/>
</dbReference>
<dbReference type="PANTHER" id="PTHR43390">
    <property type="entry name" value="SIGNAL PEPTIDASE I"/>
    <property type="match status" value="1"/>
</dbReference>
<reference evidence="5 6" key="1">
    <citation type="submission" date="2020-02" db="EMBL/GenBank/DDBJ databases">
        <title>Genome sequences of Thiorhodococcus mannitoliphagus and Thiorhodococcus minor, purple sulfur photosynthetic bacteria in the gammaproteobacterial family, Chromatiaceae.</title>
        <authorList>
            <person name="Aviles F.A."/>
            <person name="Meyer T.E."/>
            <person name="Kyndt J.A."/>
        </authorList>
    </citation>
    <scope>NUCLEOTIDE SEQUENCE [LARGE SCALE GENOMIC DNA]</scope>
    <source>
        <strain evidence="5 6">DSM 11518</strain>
    </source>
</reference>
<dbReference type="AlphaFoldDB" id="A0A6M0JS37"/>
<dbReference type="RefSeq" id="WP_164450383.1">
    <property type="nucleotide sequence ID" value="NZ_JAAIJQ010000001.1"/>
</dbReference>
<dbReference type="InterPro" id="IPR019533">
    <property type="entry name" value="Peptidase_S26"/>
</dbReference>
<comment type="caution">
    <text evidence="3">Lacks conserved residue(s) required for the propagation of feature annotation.</text>
</comment>
<keyword evidence="6" id="KW-1185">Reference proteome</keyword>
<proteinExistence type="inferred from homology"/>
<dbReference type="PANTHER" id="PTHR43390:SF1">
    <property type="entry name" value="CHLOROPLAST PROCESSING PEPTIDASE"/>
    <property type="match status" value="1"/>
</dbReference>
<dbReference type="EC" id="3.4.21.89" evidence="3"/>
<keyword evidence="3 5" id="KW-0378">Hydrolase</keyword>
<keyword evidence="3" id="KW-0645">Protease</keyword>
<evidence type="ECO:0000256" key="1">
    <source>
        <dbReference type="ARBA" id="ARBA00009370"/>
    </source>
</evidence>
<dbReference type="GO" id="GO:0009003">
    <property type="term" value="F:signal peptidase activity"/>
    <property type="evidence" value="ECO:0007669"/>
    <property type="project" value="UniProtKB-EC"/>
</dbReference>
<name>A0A6M0JS37_9GAMM</name>